<keyword evidence="3" id="KW-1185">Reference proteome</keyword>
<dbReference type="EMBL" id="CP001739">
    <property type="protein sequence ID" value="ACZ09910.1"/>
    <property type="molecule type" value="Genomic_DNA"/>
</dbReference>
<dbReference type="GO" id="GO:0003700">
    <property type="term" value="F:DNA-binding transcription factor activity"/>
    <property type="evidence" value="ECO:0007669"/>
    <property type="project" value="InterPro"/>
</dbReference>
<dbReference type="AlphaFoldDB" id="D1AP76"/>
<dbReference type="InterPro" id="IPR052543">
    <property type="entry name" value="HTH_Metal-responsive_Reg"/>
</dbReference>
<sequence length="237" mass="27875">MNIKINEVAGILADKSCSSMLMLLMDGKFHTVTELAKTANIKNHTATYHIKKFIKLEWLEMYVQGRYHYYRLNNKSVAELIEQWMPISQFQTVRSLNTNIENKILFNGRFCYDHLAGKLGVEITKWYVKNEFFKISESEIEITDKGINFFEKFGIDINDLRKLKRNFCKVCLDWSEREYHIAGSIGKATAEFLLNNKWIERHGKSRGIRLTELGEKQMRELWDGGEIIENYKSKMII</sequence>
<dbReference type="KEGG" id="str:Sterm_3068"/>
<dbReference type="GO" id="GO:0003677">
    <property type="term" value="F:DNA binding"/>
    <property type="evidence" value="ECO:0007669"/>
    <property type="project" value="TreeGrafter"/>
</dbReference>
<dbReference type="HOGENOM" id="CLU_077964_0_1_0"/>
<dbReference type="PANTHER" id="PTHR39168:SF1">
    <property type="entry name" value="TRANSCRIPTIONAL REGULATORY PROTEIN"/>
    <property type="match status" value="1"/>
</dbReference>
<dbReference type="InterPro" id="IPR036388">
    <property type="entry name" value="WH-like_DNA-bd_sf"/>
</dbReference>
<dbReference type="InterPro" id="IPR036390">
    <property type="entry name" value="WH_DNA-bd_sf"/>
</dbReference>
<evidence type="ECO:0000259" key="1">
    <source>
        <dbReference type="PROSITE" id="PS50987"/>
    </source>
</evidence>
<dbReference type="InterPro" id="IPR001845">
    <property type="entry name" value="HTH_ArsR_DNA-bd_dom"/>
</dbReference>
<dbReference type="SUPFAM" id="SSF46785">
    <property type="entry name" value="Winged helix' DNA-binding domain"/>
    <property type="match status" value="1"/>
</dbReference>
<dbReference type="eggNOG" id="COG0640">
    <property type="taxonomic scope" value="Bacteria"/>
</dbReference>
<organism evidence="2 3">
    <name type="scientific">Sebaldella termitidis (strain ATCC 33386 / NCTC 11300)</name>
    <dbReference type="NCBI Taxonomy" id="526218"/>
    <lineage>
        <taxon>Bacteria</taxon>
        <taxon>Fusobacteriati</taxon>
        <taxon>Fusobacteriota</taxon>
        <taxon>Fusobacteriia</taxon>
        <taxon>Fusobacteriales</taxon>
        <taxon>Leptotrichiaceae</taxon>
        <taxon>Sebaldella</taxon>
    </lineage>
</organism>
<proteinExistence type="predicted"/>
<protein>
    <submittedName>
        <fullName evidence="2">Transcriptional regulator, ArsR family</fullName>
    </submittedName>
</protein>
<evidence type="ECO:0000313" key="2">
    <source>
        <dbReference type="EMBL" id="ACZ09910.1"/>
    </source>
</evidence>
<dbReference type="Proteomes" id="UP000000845">
    <property type="component" value="Chromosome"/>
</dbReference>
<dbReference type="GO" id="GO:0046686">
    <property type="term" value="P:response to cadmium ion"/>
    <property type="evidence" value="ECO:0007669"/>
    <property type="project" value="TreeGrafter"/>
</dbReference>
<dbReference type="GO" id="GO:0010288">
    <property type="term" value="P:response to lead ion"/>
    <property type="evidence" value="ECO:0007669"/>
    <property type="project" value="TreeGrafter"/>
</dbReference>
<dbReference type="RefSeq" id="WP_012862492.1">
    <property type="nucleotide sequence ID" value="NC_013517.1"/>
</dbReference>
<gene>
    <name evidence="2" type="ordered locus">Sterm_3068</name>
</gene>
<dbReference type="PROSITE" id="PS50987">
    <property type="entry name" value="HTH_ARSR_2"/>
    <property type="match status" value="1"/>
</dbReference>
<reference evidence="2 3" key="2">
    <citation type="journal article" date="2010" name="Stand. Genomic Sci.">
        <title>Complete genome sequence of Sebaldella termitidis type strain (NCTC 11300).</title>
        <authorList>
            <person name="Harmon-Smith M."/>
            <person name="Celia L."/>
            <person name="Chertkov O."/>
            <person name="Lapidus A."/>
            <person name="Copeland A."/>
            <person name="Glavina Del Rio T."/>
            <person name="Nolan M."/>
            <person name="Lucas S."/>
            <person name="Tice H."/>
            <person name="Cheng J.F."/>
            <person name="Han C."/>
            <person name="Detter J.C."/>
            <person name="Bruce D."/>
            <person name="Goodwin L."/>
            <person name="Pitluck S."/>
            <person name="Pati A."/>
            <person name="Liolios K."/>
            <person name="Ivanova N."/>
            <person name="Mavromatis K."/>
            <person name="Mikhailova N."/>
            <person name="Chen A."/>
            <person name="Palaniappan K."/>
            <person name="Land M."/>
            <person name="Hauser L."/>
            <person name="Chang Y.J."/>
            <person name="Jeffries C.D."/>
            <person name="Brettin T."/>
            <person name="Goker M."/>
            <person name="Beck B."/>
            <person name="Bristow J."/>
            <person name="Eisen J.A."/>
            <person name="Markowitz V."/>
            <person name="Hugenholtz P."/>
            <person name="Kyrpides N.C."/>
            <person name="Klenk H.P."/>
            <person name="Chen F."/>
        </authorList>
    </citation>
    <scope>NUCLEOTIDE SEQUENCE [LARGE SCALE GENOMIC DNA]</scope>
    <source>
        <strain evidence="3">ATCC 33386 / NCTC 11300</strain>
    </source>
</reference>
<dbReference type="GO" id="GO:0032791">
    <property type="term" value="F:lead ion binding"/>
    <property type="evidence" value="ECO:0007669"/>
    <property type="project" value="TreeGrafter"/>
</dbReference>
<dbReference type="CDD" id="cd00090">
    <property type="entry name" value="HTH_ARSR"/>
    <property type="match status" value="1"/>
</dbReference>
<dbReference type="PANTHER" id="PTHR39168">
    <property type="entry name" value="TRANSCRIPTIONAL REGULATOR-RELATED"/>
    <property type="match status" value="1"/>
</dbReference>
<accession>D1AP76</accession>
<dbReference type="Gene3D" id="1.10.10.10">
    <property type="entry name" value="Winged helix-like DNA-binding domain superfamily/Winged helix DNA-binding domain"/>
    <property type="match status" value="1"/>
</dbReference>
<dbReference type="GO" id="GO:0097063">
    <property type="term" value="F:cadmium ion sensor activity"/>
    <property type="evidence" value="ECO:0007669"/>
    <property type="project" value="TreeGrafter"/>
</dbReference>
<reference evidence="3" key="1">
    <citation type="submission" date="2009-09" db="EMBL/GenBank/DDBJ databases">
        <title>The complete chromosome of Sebaldella termitidis ATCC 33386.</title>
        <authorList>
            <consortium name="US DOE Joint Genome Institute (JGI-PGF)"/>
            <person name="Lucas S."/>
            <person name="Copeland A."/>
            <person name="Lapidus A."/>
            <person name="Glavina del Rio T."/>
            <person name="Dalin E."/>
            <person name="Tice H."/>
            <person name="Bruce D."/>
            <person name="Goodwin L."/>
            <person name="Pitluck S."/>
            <person name="Kyrpides N."/>
            <person name="Mavromatis K."/>
            <person name="Ivanova N."/>
            <person name="Mikhailova N."/>
            <person name="Sims D."/>
            <person name="Meincke L."/>
            <person name="Brettin T."/>
            <person name="Detter J.C."/>
            <person name="Han C."/>
            <person name="Larimer F."/>
            <person name="Land M."/>
            <person name="Hauser L."/>
            <person name="Markowitz V."/>
            <person name="Cheng J.F."/>
            <person name="Hugenholtz P."/>
            <person name="Woyke T."/>
            <person name="Wu D."/>
            <person name="Eisen J.A."/>
        </authorList>
    </citation>
    <scope>NUCLEOTIDE SEQUENCE [LARGE SCALE GENOMIC DNA]</scope>
    <source>
        <strain evidence="3">ATCC 33386 / NCTC 11300</strain>
    </source>
</reference>
<dbReference type="STRING" id="526218.Sterm_3068"/>
<name>D1AP76_SEBTE</name>
<evidence type="ECO:0000313" key="3">
    <source>
        <dbReference type="Proteomes" id="UP000000845"/>
    </source>
</evidence>
<feature type="domain" description="HTH arsR-type" evidence="1">
    <location>
        <begin position="1"/>
        <end position="92"/>
    </location>
</feature>
<dbReference type="SMART" id="SM00418">
    <property type="entry name" value="HTH_ARSR"/>
    <property type="match status" value="1"/>
</dbReference>
<dbReference type="InterPro" id="IPR011991">
    <property type="entry name" value="ArsR-like_HTH"/>
</dbReference>